<dbReference type="PANTHER" id="PTHR19336:SF9">
    <property type="entry name" value="SPINDLE POLE BODY PROTEIN PPC89"/>
    <property type="match status" value="1"/>
</dbReference>
<organism evidence="8 9">
    <name type="scientific">Phlebiopsis gigantea (strain 11061_1 CR5-6)</name>
    <name type="common">White-rot fungus</name>
    <name type="synonym">Peniophora gigantea</name>
    <dbReference type="NCBI Taxonomy" id="745531"/>
    <lineage>
        <taxon>Eukaryota</taxon>
        <taxon>Fungi</taxon>
        <taxon>Dikarya</taxon>
        <taxon>Basidiomycota</taxon>
        <taxon>Agaricomycotina</taxon>
        <taxon>Agaricomycetes</taxon>
        <taxon>Polyporales</taxon>
        <taxon>Phanerochaetaceae</taxon>
        <taxon>Phlebiopsis</taxon>
    </lineage>
</organism>
<accession>A0A0C3S1I0</accession>
<dbReference type="InterPro" id="IPR025925">
    <property type="entry name" value="PPC89_CLD"/>
</dbReference>
<dbReference type="AlphaFoldDB" id="A0A0C3S1I0"/>
<dbReference type="EMBL" id="KN840472">
    <property type="protein sequence ID" value="KIP08976.1"/>
    <property type="molecule type" value="Genomic_DNA"/>
</dbReference>
<dbReference type="Proteomes" id="UP000053257">
    <property type="component" value="Unassembled WGS sequence"/>
</dbReference>
<dbReference type="PANTHER" id="PTHR19336">
    <property type="entry name" value="UNCHARACTERIZED DUF1167"/>
    <property type="match status" value="1"/>
</dbReference>
<dbReference type="OrthoDB" id="76453at2759"/>
<keyword evidence="4" id="KW-0175">Coiled coil</keyword>
<feature type="region of interest" description="Disordered" evidence="5">
    <location>
        <begin position="590"/>
        <end position="799"/>
    </location>
</feature>
<feature type="domain" description="PPC89 centrosome localisation" evidence="7">
    <location>
        <begin position="517"/>
        <end position="592"/>
    </location>
</feature>
<dbReference type="GO" id="GO:0005815">
    <property type="term" value="C:microtubule organizing center"/>
    <property type="evidence" value="ECO:0007669"/>
    <property type="project" value="UniProtKB-SubCell"/>
</dbReference>
<keyword evidence="2" id="KW-0963">Cytoplasm</keyword>
<reference evidence="8 9" key="1">
    <citation type="journal article" date="2014" name="PLoS Genet.">
        <title>Analysis of the Phlebiopsis gigantea genome, transcriptome and secretome provides insight into its pioneer colonization strategies of wood.</title>
        <authorList>
            <person name="Hori C."/>
            <person name="Ishida T."/>
            <person name="Igarashi K."/>
            <person name="Samejima M."/>
            <person name="Suzuki H."/>
            <person name="Master E."/>
            <person name="Ferreira P."/>
            <person name="Ruiz-Duenas F.J."/>
            <person name="Held B."/>
            <person name="Canessa P."/>
            <person name="Larrondo L.F."/>
            <person name="Schmoll M."/>
            <person name="Druzhinina I.S."/>
            <person name="Kubicek C.P."/>
            <person name="Gaskell J.A."/>
            <person name="Kersten P."/>
            <person name="St John F."/>
            <person name="Glasner J."/>
            <person name="Sabat G."/>
            <person name="Splinter BonDurant S."/>
            <person name="Syed K."/>
            <person name="Yadav J."/>
            <person name="Mgbeahuruike A.C."/>
            <person name="Kovalchuk A."/>
            <person name="Asiegbu F.O."/>
            <person name="Lackner G."/>
            <person name="Hoffmeister D."/>
            <person name="Rencoret J."/>
            <person name="Gutierrez A."/>
            <person name="Sun H."/>
            <person name="Lindquist E."/>
            <person name="Barry K."/>
            <person name="Riley R."/>
            <person name="Grigoriev I.V."/>
            <person name="Henrissat B."/>
            <person name="Kues U."/>
            <person name="Berka R.M."/>
            <person name="Martinez A.T."/>
            <person name="Covert S.F."/>
            <person name="Blanchette R.A."/>
            <person name="Cullen D."/>
        </authorList>
    </citation>
    <scope>NUCLEOTIDE SEQUENCE [LARGE SCALE GENOMIC DNA]</scope>
    <source>
        <strain evidence="8 9">11061_1 CR5-6</strain>
    </source>
</reference>
<feature type="compositionally biased region" description="Low complexity" evidence="5">
    <location>
        <begin position="197"/>
        <end position="216"/>
    </location>
</feature>
<evidence type="ECO:0000256" key="5">
    <source>
        <dbReference type="SAM" id="MobiDB-lite"/>
    </source>
</evidence>
<dbReference type="InterPro" id="IPR024957">
    <property type="entry name" value="Cep57_MT-bd_dom"/>
</dbReference>
<dbReference type="GO" id="GO:0008017">
    <property type="term" value="F:microtubule binding"/>
    <property type="evidence" value="ECO:0007669"/>
    <property type="project" value="InterPro"/>
</dbReference>
<evidence type="ECO:0000256" key="3">
    <source>
        <dbReference type="ARBA" id="ARBA00023212"/>
    </source>
</evidence>
<dbReference type="Pfam" id="PF06657">
    <property type="entry name" value="Cep57_MT_bd"/>
    <property type="match status" value="1"/>
</dbReference>
<feature type="compositionally biased region" description="Basic and acidic residues" evidence="5">
    <location>
        <begin position="676"/>
        <end position="688"/>
    </location>
</feature>
<feature type="region of interest" description="Disordered" evidence="5">
    <location>
        <begin position="188"/>
        <end position="287"/>
    </location>
</feature>
<keyword evidence="3" id="KW-0206">Cytoskeleton</keyword>
<name>A0A0C3S1I0_PHLG1</name>
<feature type="compositionally biased region" description="Basic and acidic residues" evidence="5">
    <location>
        <begin position="590"/>
        <end position="609"/>
    </location>
</feature>
<feature type="region of interest" description="Disordered" evidence="5">
    <location>
        <begin position="850"/>
        <end position="881"/>
    </location>
</feature>
<feature type="domain" description="Cep57 centrosome microtubule-binding" evidence="6">
    <location>
        <begin position="882"/>
        <end position="953"/>
    </location>
</feature>
<dbReference type="Pfam" id="PF14197">
    <property type="entry name" value="Cep57_CLD_2"/>
    <property type="match status" value="1"/>
</dbReference>
<proteinExistence type="predicted"/>
<evidence type="ECO:0000256" key="4">
    <source>
        <dbReference type="SAM" id="Coils"/>
    </source>
</evidence>
<evidence type="ECO:0000259" key="6">
    <source>
        <dbReference type="Pfam" id="PF06657"/>
    </source>
</evidence>
<keyword evidence="9" id="KW-1185">Reference proteome</keyword>
<feature type="compositionally biased region" description="Basic and acidic residues" evidence="5">
    <location>
        <begin position="870"/>
        <end position="881"/>
    </location>
</feature>
<sequence>MSVRSGSLEFSIRGDELEQNRIQLEHNLQHTDLSLHLSSTSDNSDVEYPRHNSGPGNFSGFASFDHISRDHFDPDESHHHAWSYRTGDDENGINPYEGRTISTAAHHASALTLSAGLAGRGARRDISMSGAEYDPDRPLTGIIPGFGTRIPGIDDSTRSRNFISATMDFDPVVVDNSAELDHVLQTGQATIPASGLRSPSSTSSSSRPNTPMSPRPKLSDALNYVSFSPKRPRRPQSPQIQVSTAAKPRAVSSRPKSSSMRTAPVATVDSDDEDKVPTPRSRNKGNVSFSYHQQSLSYAQPEVNVLPPTPPTAEPASKFTKMARGLAQEIEYEQNRETARRDIPVVAQSTVRGERKSTKNVKIPLRSVVSELHDRSVGSRTPHRSGKIYLPDVTGLTSVIASPMKLGVEYKAYAPREDREIDVRLVTTLNTVQSKLAHLEAENSVSRRRVRELELELEGCKRDVARERTRLLEREQIDAQATQEKANRASRKGARVFEESEEDVRRYKEAVEEKKALEALLTTLRSHLSRLTIELSDHSRLLQELRELRDSDVRALKEKSHDINQLRQEVERLGGEVEVLRGVVEEGLKERREVREQSVEHSRSFDRPHSPPMQQQDHLVVEDSDSGAESADSYETPSPKPSPRRSRTVRTDMATAGSPSLAAGPRPFLDPSEITRISEDISERRLERSVSAMNDPEPSQISFHQDKSRGYHTDSEGSEDEGHYSLRDARPKSRASNTSNQSVVHEAPRAPSPVQRPAAPIPSSSYSRVHPHRPKSQEIPPRHTTGPSKPPPSKAADAPFPQIRGEYLERLFFSAPDHNADTCTVCNRRSRARQGRRAASWTAEKLAKYTHGADAEDEGFAEESPKLGTKGKERERPAEDDRLPPQTVLVRVLRELEDDFTHYRGIYIELADQYKDIDPVSNVAKRNVLAEHLREVIDVLEQKGDQIASLYDLLTYSDKPVEEAVGPKDPTTTSSWVRSQGLRFHPTSR</sequence>
<evidence type="ECO:0000259" key="7">
    <source>
        <dbReference type="Pfam" id="PF14197"/>
    </source>
</evidence>
<evidence type="ECO:0000256" key="2">
    <source>
        <dbReference type="ARBA" id="ARBA00022490"/>
    </source>
</evidence>
<feature type="region of interest" description="Disordered" evidence="5">
    <location>
        <begin position="962"/>
        <end position="989"/>
    </location>
</feature>
<feature type="compositionally biased region" description="Polar residues" evidence="5">
    <location>
        <begin position="734"/>
        <end position="743"/>
    </location>
</feature>
<feature type="compositionally biased region" description="Low complexity" evidence="5">
    <location>
        <begin position="627"/>
        <end position="637"/>
    </location>
</feature>
<dbReference type="HOGENOM" id="CLU_007735_0_0_1"/>
<evidence type="ECO:0000256" key="1">
    <source>
        <dbReference type="ARBA" id="ARBA00004267"/>
    </source>
</evidence>
<comment type="subcellular location">
    <subcellularLocation>
        <location evidence="1">Cytoplasm</location>
        <location evidence="1">Cytoskeleton</location>
        <location evidence="1">Microtubule organizing center</location>
    </subcellularLocation>
</comment>
<feature type="coiled-coil region" evidence="4">
    <location>
        <begin position="436"/>
        <end position="583"/>
    </location>
</feature>
<gene>
    <name evidence="8" type="ORF">PHLGIDRAFT_126688</name>
</gene>
<evidence type="ECO:0008006" key="10">
    <source>
        <dbReference type="Google" id="ProtNLM"/>
    </source>
</evidence>
<evidence type="ECO:0000313" key="8">
    <source>
        <dbReference type="EMBL" id="KIP08976.1"/>
    </source>
</evidence>
<feature type="compositionally biased region" description="Basic and acidic residues" evidence="5">
    <location>
        <begin position="704"/>
        <end position="731"/>
    </location>
</feature>
<dbReference type="InterPro" id="IPR051756">
    <property type="entry name" value="Centrosomal_MT-associated"/>
</dbReference>
<evidence type="ECO:0000313" key="9">
    <source>
        <dbReference type="Proteomes" id="UP000053257"/>
    </source>
</evidence>
<protein>
    <recommendedName>
        <fullName evidence="10">Cep57 centrosome microtubule-binding domain-containing protein</fullName>
    </recommendedName>
</protein>